<dbReference type="GO" id="GO:0030976">
    <property type="term" value="F:thiamine pyrophosphate binding"/>
    <property type="evidence" value="ECO:0007669"/>
    <property type="project" value="InterPro"/>
</dbReference>
<dbReference type="PANTHER" id="PTHR48084:SF1">
    <property type="entry name" value="2-OXOGLUTARATE SYNTHASE SUBUNIT KORB"/>
    <property type="match status" value="1"/>
</dbReference>
<protein>
    <submittedName>
        <fullName evidence="3">Thiamine pyrophosphate protein</fullName>
    </submittedName>
</protein>
<dbReference type="Proteomes" id="UP000030700">
    <property type="component" value="Unassembled WGS sequence"/>
</dbReference>
<dbReference type="InterPro" id="IPR011766">
    <property type="entry name" value="TPP_enzyme_TPP-bd"/>
</dbReference>
<dbReference type="GO" id="GO:0016625">
    <property type="term" value="F:oxidoreductase activity, acting on the aldehyde or oxo group of donors, iron-sulfur protein as acceptor"/>
    <property type="evidence" value="ECO:0007669"/>
    <property type="project" value="UniProtKB-ARBA"/>
</dbReference>
<keyword evidence="4" id="KW-1185">Reference proteome</keyword>
<dbReference type="InterPro" id="IPR029061">
    <property type="entry name" value="THDP-binding"/>
</dbReference>
<keyword evidence="1" id="KW-0560">Oxidoreductase</keyword>
<proteinExistence type="predicted"/>
<dbReference type="PANTHER" id="PTHR48084">
    <property type="entry name" value="2-OXOGLUTARATE OXIDOREDUCTASE SUBUNIT KORB-RELATED"/>
    <property type="match status" value="1"/>
</dbReference>
<sequence length="265" mass="29181">MAAKDYIRQRFFPHLWCAGCGHGIILNALLRAIDDLGWQKNELVMVSGIGCSSRITGYVDFHSLHTLHGRALAFATGVKLSRPELKVIVAMGDGDALAIGGNHFIHAARRNIEMTAIVMNNRIYGMTGGQHSPLSGCGVIATTAPYANIDREFDVVELSKAAGATFIARATTYHVQQMTDLLKQALTHPGFSVVEALSQCPTYFGRKNKLGGAVEMMEWYKTHTTPIGSKAKQEDPTLIERGVFVQEERPEYCREYDKMVAKLHG</sequence>
<evidence type="ECO:0000313" key="3">
    <source>
        <dbReference type="EMBL" id="GAK50083.1"/>
    </source>
</evidence>
<dbReference type="Pfam" id="PF02775">
    <property type="entry name" value="TPP_enzyme_C"/>
    <property type="match status" value="1"/>
</dbReference>
<dbReference type="SUPFAM" id="SSF52518">
    <property type="entry name" value="Thiamin diphosphate-binding fold (THDP-binding)"/>
    <property type="match status" value="1"/>
</dbReference>
<dbReference type="EMBL" id="DF820455">
    <property type="protein sequence ID" value="GAK50083.1"/>
    <property type="molecule type" value="Genomic_DNA"/>
</dbReference>
<evidence type="ECO:0000259" key="2">
    <source>
        <dbReference type="Pfam" id="PF02775"/>
    </source>
</evidence>
<dbReference type="CDD" id="cd03375">
    <property type="entry name" value="TPP_OGFOR"/>
    <property type="match status" value="1"/>
</dbReference>
<evidence type="ECO:0000256" key="1">
    <source>
        <dbReference type="ARBA" id="ARBA00023002"/>
    </source>
</evidence>
<evidence type="ECO:0000313" key="4">
    <source>
        <dbReference type="Proteomes" id="UP000030700"/>
    </source>
</evidence>
<dbReference type="AlphaFoldDB" id="A0A0S6VXE3"/>
<dbReference type="Gene3D" id="3.40.50.970">
    <property type="match status" value="1"/>
</dbReference>
<dbReference type="InterPro" id="IPR051457">
    <property type="entry name" value="2-oxoacid:Fd_oxidoreductase"/>
</dbReference>
<dbReference type="HOGENOM" id="CLU_048564_2_0_0"/>
<reference evidence="3" key="1">
    <citation type="journal article" date="2015" name="PeerJ">
        <title>First genomic representation of candidate bacterial phylum KSB3 points to enhanced environmental sensing as a trigger of wastewater bulking.</title>
        <authorList>
            <person name="Sekiguchi Y."/>
            <person name="Ohashi A."/>
            <person name="Parks D.H."/>
            <person name="Yamauchi T."/>
            <person name="Tyson G.W."/>
            <person name="Hugenholtz P."/>
        </authorList>
    </citation>
    <scope>NUCLEOTIDE SEQUENCE [LARGE SCALE GENOMIC DNA]</scope>
</reference>
<accession>A0A0S6VXE3</accession>
<feature type="domain" description="Thiamine pyrophosphate enzyme TPP-binding" evidence="2">
    <location>
        <begin position="49"/>
        <end position="195"/>
    </location>
</feature>
<name>A0A0S6VXE3_9BACT</name>
<dbReference type="GO" id="GO:0045333">
    <property type="term" value="P:cellular respiration"/>
    <property type="evidence" value="ECO:0007669"/>
    <property type="project" value="UniProtKB-ARBA"/>
</dbReference>
<organism evidence="3">
    <name type="scientific">Candidatus Moduliflexus flocculans</name>
    <dbReference type="NCBI Taxonomy" id="1499966"/>
    <lineage>
        <taxon>Bacteria</taxon>
        <taxon>Candidatus Moduliflexota</taxon>
        <taxon>Candidatus Moduliflexia</taxon>
        <taxon>Candidatus Moduliflexales</taxon>
        <taxon>Candidatus Moduliflexaceae</taxon>
    </lineage>
</organism>
<dbReference type="STRING" id="1499966.U14_01309"/>
<gene>
    <name evidence="3" type="ORF">U14_01309</name>
</gene>